<feature type="signal peptide" evidence="5">
    <location>
        <begin position="1"/>
        <end position="20"/>
    </location>
</feature>
<gene>
    <name evidence="7" type="ORF">SAMN05192542_101248</name>
</gene>
<dbReference type="InterPro" id="IPR036388">
    <property type="entry name" value="WH-like_DNA-bd_sf"/>
</dbReference>
<keyword evidence="4" id="KW-0804">Transcription</keyword>
<dbReference type="SUPFAM" id="SSF46785">
    <property type="entry name" value="Winged helix' DNA-binding domain"/>
    <property type="match status" value="1"/>
</dbReference>
<evidence type="ECO:0000256" key="1">
    <source>
        <dbReference type="ARBA" id="ARBA00009437"/>
    </source>
</evidence>
<keyword evidence="8" id="KW-1185">Reference proteome</keyword>
<reference evidence="8" key="1">
    <citation type="submission" date="2016-10" db="EMBL/GenBank/DDBJ databases">
        <authorList>
            <person name="Varghese N."/>
            <person name="Submissions S."/>
        </authorList>
    </citation>
    <scope>NUCLEOTIDE SEQUENCE [LARGE SCALE GENOMIC DNA]</scope>
    <source>
        <strain evidence="8">LMG 26416</strain>
    </source>
</reference>
<dbReference type="GO" id="GO:0006351">
    <property type="term" value="P:DNA-templated transcription"/>
    <property type="evidence" value="ECO:0007669"/>
    <property type="project" value="TreeGrafter"/>
</dbReference>
<dbReference type="EMBL" id="FOAJ01000001">
    <property type="protein sequence ID" value="SEK23084.1"/>
    <property type="molecule type" value="Genomic_DNA"/>
</dbReference>
<dbReference type="Gene3D" id="3.40.190.10">
    <property type="entry name" value="Periplasmic binding protein-like II"/>
    <property type="match status" value="2"/>
</dbReference>
<accession>A0A1H7FBJ3</accession>
<proteinExistence type="inferred from homology"/>
<dbReference type="Gene3D" id="1.10.10.10">
    <property type="entry name" value="Winged helix-like DNA-binding domain superfamily/Winged helix DNA-binding domain"/>
    <property type="match status" value="1"/>
</dbReference>
<dbReference type="CDD" id="cd08432">
    <property type="entry name" value="PBP2_GcdR_TrpI_HvrB_AmpR_like"/>
    <property type="match status" value="1"/>
</dbReference>
<organism evidence="7 8">
    <name type="scientific">Paraburkholderia caballeronis</name>
    <dbReference type="NCBI Taxonomy" id="416943"/>
    <lineage>
        <taxon>Bacteria</taxon>
        <taxon>Pseudomonadati</taxon>
        <taxon>Pseudomonadota</taxon>
        <taxon>Betaproteobacteria</taxon>
        <taxon>Burkholderiales</taxon>
        <taxon>Burkholderiaceae</taxon>
        <taxon>Paraburkholderia</taxon>
    </lineage>
</organism>
<dbReference type="GO" id="GO:0003700">
    <property type="term" value="F:DNA-binding transcription factor activity"/>
    <property type="evidence" value="ECO:0007669"/>
    <property type="project" value="InterPro"/>
</dbReference>
<dbReference type="PANTHER" id="PTHR30537">
    <property type="entry name" value="HTH-TYPE TRANSCRIPTIONAL REGULATOR"/>
    <property type="match status" value="1"/>
</dbReference>
<evidence type="ECO:0000256" key="4">
    <source>
        <dbReference type="ARBA" id="ARBA00023163"/>
    </source>
</evidence>
<dbReference type="Pfam" id="PF03466">
    <property type="entry name" value="LysR_substrate"/>
    <property type="match status" value="1"/>
</dbReference>
<evidence type="ECO:0000256" key="3">
    <source>
        <dbReference type="ARBA" id="ARBA00023125"/>
    </source>
</evidence>
<dbReference type="InterPro" id="IPR000847">
    <property type="entry name" value="LysR_HTH_N"/>
</dbReference>
<dbReference type="STRING" id="416943.SAMN05445871_6015"/>
<protein>
    <submittedName>
        <fullName evidence="7">DNA-binding transcriptional regulator, LysR family</fullName>
    </submittedName>
</protein>
<evidence type="ECO:0000259" key="6">
    <source>
        <dbReference type="PROSITE" id="PS50931"/>
    </source>
</evidence>
<keyword evidence="2" id="KW-0805">Transcription regulation</keyword>
<feature type="chain" id="PRO_5030028878" evidence="5">
    <location>
        <begin position="21"/>
        <end position="303"/>
    </location>
</feature>
<evidence type="ECO:0000256" key="5">
    <source>
        <dbReference type="SAM" id="SignalP"/>
    </source>
</evidence>
<feature type="domain" description="HTH lysR-type" evidence="6">
    <location>
        <begin position="8"/>
        <end position="65"/>
    </location>
</feature>
<dbReference type="Proteomes" id="UP000199120">
    <property type="component" value="Unassembled WGS sequence"/>
</dbReference>
<dbReference type="PROSITE" id="PS50931">
    <property type="entry name" value="HTH_LYSR"/>
    <property type="match status" value="1"/>
</dbReference>
<sequence length="303" mass="32824">MKRFARLPPLHCLIAFEAVARLGSGTLAAAELSVTPSAISHRIKQLEESLGVSLFKRTVNELKLTSAGLEYLSVVRESLESLSRYPAGSTPAGDRVQLRISSPPTFARQVIVPRLQCFQKLQPDVDVVLQLSVPFVGLKADDADLEIRFGSGSYPGLEVAELVNEPVFPACSPAYVERHGPFDTPADLAKANLLRCPIEPWRPWFKAAGVELAEPAVGPQFVDVGLAVEAALHGQGVALARELMTQSWLDCGLLVRLFDISARGQHAYYAAWSASSPQFTYIESFVSWLKGELRAAGGDAKPA</sequence>
<dbReference type="InterPro" id="IPR058163">
    <property type="entry name" value="LysR-type_TF_proteobact-type"/>
</dbReference>
<dbReference type="AlphaFoldDB" id="A0A1H7FBJ3"/>
<dbReference type="OrthoDB" id="5526340at2"/>
<dbReference type="Pfam" id="PF00126">
    <property type="entry name" value="HTH_1"/>
    <property type="match status" value="1"/>
</dbReference>
<evidence type="ECO:0000313" key="7">
    <source>
        <dbReference type="EMBL" id="SEK23084.1"/>
    </source>
</evidence>
<dbReference type="RefSeq" id="WP_090552624.1">
    <property type="nucleotide sequence ID" value="NZ_FNSR01000003.1"/>
</dbReference>
<keyword evidence="3 7" id="KW-0238">DNA-binding</keyword>
<dbReference type="PRINTS" id="PR00039">
    <property type="entry name" value="HTHLYSR"/>
</dbReference>
<evidence type="ECO:0000313" key="8">
    <source>
        <dbReference type="Proteomes" id="UP000199120"/>
    </source>
</evidence>
<evidence type="ECO:0000256" key="2">
    <source>
        <dbReference type="ARBA" id="ARBA00023015"/>
    </source>
</evidence>
<dbReference type="InterPro" id="IPR005119">
    <property type="entry name" value="LysR_subst-bd"/>
</dbReference>
<keyword evidence="5" id="KW-0732">Signal</keyword>
<name>A0A1H7FBJ3_9BURK</name>
<dbReference type="SUPFAM" id="SSF53850">
    <property type="entry name" value="Periplasmic binding protein-like II"/>
    <property type="match status" value="1"/>
</dbReference>
<dbReference type="InterPro" id="IPR036390">
    <property type="entry name" value="WH_DNA-bd_sf"/>
</dbReference>
<dbReference type="GO" id="GO:0043565">
    <property type="term" value="F:sequence-specific DNA binding"/>
    <property type="evidence" value="ECO:0007669"/>
    <property type="project" value="TreeGrafter"/>
</dbReference>
<comment type="similarity">
    <text evidence="1">Belongs to the LysR transcriptional regulatory family.</text>
</comment>
<dbReference type="PANTHER" id="PTHR30537:SF79">
    <property type="entry name" value="TRANSCRIPTIONAL REGULATOR-RELATED"/>
    <property type="match status" value="1"/>
</dbReference>